<feature type="region of interest" description="Disordered" evidence="2">
    <location>
        <begin position="102"/>
        <end position="130"/>
    </location>
</feature>
<reference evidence="4 5" key="1">
    <citation type="journal article" date="2013" name="Genome Announc.">
        <title>First draft genome sequence from a member of the genus agrococcus, isolated from modern microbialites.</title>
        <authorList>
            <person name="White R.A.III."/>
            <person name="Grassa C.J."/>
            <person name="Suttle C.A."/>
        </authorList>
    </citation>
    <scope>NUCLEOTIDE SEQUENCE [LARGE SCALE GENOMIC DNA]</scope>
    <source>
        <strain evidence="4 5">RW1</strain>
    </source>
</reference>
<gene>
    <name evidence="4" type="ORF">L332_09100</name>
</gene>
<dbReference type="GO" id="GO:0015385">
    <property type="term" value="F:sodium:proton antiporter activity"/>
    <property type="evidence" value="ECO:0007669"/>
    <property type="project" value="TreeGrafter"/>
</dbReference>
<evidence type="ECO:0000256" key="2">
    <source>
        <dbReference type="SAM" id="MobiDB-lite"/>
    </source>
</evidence>
<proteinExistence type="inferred from homology"/>
<dbReference type="Pfam" id="PF03334">
    <property type="entry name" value="PhaG_MnhG_YufB"/>
    <property type="match status" value="1"/>
</dbReference>
<protein>
    <recommendedName>
        <fullName evidence="6">Cation:proton antiporter</fullName>
    </recommendedName>
</protein>
<name>U1LBU0_9MICO</name>
<comment type="caution">
    <text evidence="4">The sequence shown here is derived from an EMBL/GenBank/DDBJ whole genome shotgun (WGS) entry which is preliminary data.</text>
</comment>
<evidence type="ECO:0000256" key="3">
    <source>
        <dbReference type="SAM" id="Phobius"/>
    </source>
</evidence>
<dbReference type="Proteomes" id="UP000016462">
    <property type="component" value="Unassembled WGS sequence"/>
</dbReference>
<dbReference type="EMBL" id="ASHR01000017">
    <property type="protein sequence ID" value="ERG64603.1"/>
    <property type="molecule type" value="Genomic_DNA"/>
</dbReference>
<evidence type="ECO:0000313" key="5">
    <source>
        <dbReference type="Proteomes" id="UP000016462"/>
    </source>
</evidence>
<dbReference type="NCBIfam" id="NF009314">
    <property type="entry name" value="PRK12674.1-2"/>
    <property type="match status" value="1"/>
</dbReference>
<evidence type="ECO:0008006" key="6">
    <source>
        <dbReference type="Google" id="ProtNLM"/>
    </source>
</evidence>
<keyword evidence="5" id="KW-1185">Reference proteome</keyword>
<dbReference type="InterPro" id="IPR005133">
    <property type="entry name" value="PhaG_MnhG_YufB"/>
</dbReference>
<evidence type="ECO:0000256" key="1">
    <source>
        <dbReference type="ARBA" id="ARBA00008404"/>
    </source>
</evidence>
<feature type="transmembrane region" description="Helical" evidence="3">
    <location>
        <begin position="6"/>
        <end position="25"/>
    </location>
</feature>
<keyword evidence="3" id="KW-0472">Membrane</keyword>
<comment type="similarity">
    <text evidence="1">Belongs to the CPA3 antiporters (TC 2.A.63) subunit G family.</text>
</comment>
<dbReference type="NCBIfam" id="TIGR01300">
    <property type="entry name" value="CPA3_mnhG_phaG"/>
    <property type="match status" value="1"/>
</dbReference>
<dbReference type="PANTHER" id="PTHR34703">
    <property type="entry name" value="ANTIPORTER SUBUNIT MNHG2-RELATED"/>
    <property type="match status" value="1"/>
</dbReference>
<keyword evidence="3" id="KW-1133">Transmembrane helix</keyword>
<dbReference type="AlphaFoldDB" id="U1LBU0"/>
<dbReference type="PANTHER" id="PTHR34703:SF1">
    <property type="entry name" value="ANTIPORTER SUBUNIT MNHG2-RELATED"/>
    <property type="match status" value="1"/>
</dbReference>
<feature type="compositionally biased region" description="Basic and acidic residues" evidence="2">
    <location>
        <begin position="102"/>
        <end position="116"/>
    </location>
</feature>
<evidence type="ECO:0000313" key="4">
    <source>
        <dbReference type="EMBL" id="ERG64603.1"/>
    </source>
</evidence>
<sequence>MLDVVGAALILVGAFFTLTAAIGILRLPDVLNRMHAASKPQTLGFLLLCVGLSLVLRNGSATAMLAVAACLQLVTSPVATQMMAKAAHRSRQYRADLVVDDRERERIDDDGDRAGLDPDETDPDIGRASR</sequence>
<feature type="transmembrane region" description="Helical" evidence="3">
    <location>
        <begin position="37"/>
        <end position="56"/>
    </location>
</feature>
<keyword evidence="3" id="KW-0812">Transmembrane</keyword>
<organism evidence="4 5">
    <name type="scientific">Agrococcus pavilionensis RW1</name>
    <dbReference type="NCBI Taxonomy" id="1330458"/>
    <lineage>
        <taxon>Bacteria</taxon>
        <taxon>Bacillati</taxon>
        <taxon>Actinomycetota</taxon>
        <taxon>Actinomycetes</taxon>
        <taxon>Micrococcales</taxon>
        <taxon>Microbacteriaceae</taxon>
        <taxon>Agrococcus</taxon>
    </lineage>
</organism>
<accession>U1LBU0</accession>